<dbReference type="InParanoid" id="D8TBY6"/>
<reference evidence="6 7" key="1">
    <citation type="journal article" date="2011" name="Science">
        <title>The Selaginella genome identifies genetic changes associated with the evolution of vascular plants.</title>
        <authorList>
            <person name="Banks J.A."/>
            <person name="Nishiyama T."/>
            <person name="Hasebe M."/>
            <person name="Bowman J.L."/>
            <person name="Gribskov M."/>
            <person name="dePamphilis C."/>
            <person name="Albert V.A."/>
            <person name="Aono N."/>
            <person name="Aoyama T."/>
            <person name="Ambrose B.A."/>
            <person name="Ashton N.W."/>
            <person name="Axtell M.J."/>
            <person name="Barker E."/>
            <person name="Barker M.S."/>
            <person name="Bennetzen J.L."/>
            <person name="Bonawitz N.D."/>
            <person name="Chapple C."/>
            <person name="Cheng C."/>
            <person name="Correa L.G."/>
            <person name="Dacre M."/>
            <person name="DeBarry J."/>
            <person name="Dreyer I."/>
            <person name="Elias M."/>
            <person name="Engstrom E.M."/>
            <person name="Estelle M."/>
            <person name="Feng L."/>
            <person name="Finet C."/>
            <person name="Floyd S.K."/>
            <person name="Frommer W.B."/>
            <person name="Fujita T."/>
            <person name="Gramzow L."/>
            <person name="Gutensohn M."/>
            <person name="Harholt J."/>
            <person name="Hattori M."/>
            <person name="Heyl A."/>
            <person name="Hirai T."/>
            <person name="Hiwatashi Y."/>
            <person name="Ishikawa M."/>
            <person name="Iwata M."/>
            <person name="Karol K.G."/>
            <person name="Koehler B."/>
            <person name="Kolukisaoglu U."/>
            <person name="Kubo M."/>
            <person name="Kurata T."/>
            <person name="Lalonde S."/>
            <person name="Li K."/>
            <person name="Li Y."/>
            <person name="Litt A."/>
            <person name="Lyons E."/>
            <person name="Manning G."/>
            <person name="Maruyama T."/>
            <person name="Michael T.P."/>
            <person name="Mikami K."/>
            <person name="Miyazaki S."/>
            <person name="Morinaga S."/>
            <person name="Murata T."/>
            <person name="Mueller-Roeber B."/>
            <person name="Nelson D.R."/>
            <person name="Obara M."/>
            <person name="Oguri Y."/>
            <person name="Olmstead R.G."/>
            <person name="Onodera N."/>
            <person name="Petersen B.L."/>
            <person name="Pils B."/>
            <person name="Prigge M."/>
            <person name="Rensing S.A."/>
            <person name="Riano-Pachon D.M."/>
            <person name="Roberts A.W."/>
            <person name="Sato Y."/>
            <person name="Scheller H.V."/>
            <person name="Schulz B."/>
            <person name="Schulz C."/>
            <person name="Shakirov E.V."/>
            <person name="Shibagaki N."/>
            <person name="Shinohara N."/>
            <person name="Shippen D.E."/>
            <person name="Soerensen I."/>
            <person name="Sotooka R."/>
            <person name="Sugimoto N."/>
            <person name="Sugita M."/>
            <person name="Sumikawa N."/>
            <person name="Tanurdzic M."/>
            <person name="Theissen G."/>
            <person name="Ulvskov P."/>
            <person name="Wakazuki S."/>
            <person name="Weng J.K."/>
            <person name="Willats W.W."/>
            <person name="Wipf D."/>
            <person name="Wolf P.G."/>
            <person name="Yang L."/>
            <person name="Zimmer A.D."/>
            <person name="Zhu Q."/>
            <person name="Mitros T."/>
            <person name="Hellsten U."/>
            <person name="Loque D."/>
            <person name="Otillar R."/>
            <person name="Salamov A."/>
            <person name="Schmutz J."/>
            <person name="Shapiro H."/>
            <person name="Lindquist E."/>
            <person name="Lucas S."/>
            <person name="Rokhsar D."/>
            <person name="Grigoriev I.V."/>
        </authorList>
    </citation>
    <scope>NUCLEOTIDE SEQUENCE [LARGE SCALE GENOMIC DNA]</scope>
</reference>
<comment type="subcellular location">
    <subcellularLocation>
        <location evidence="2">Golgi apparatus membrane</location>
        <topology evidence="2">Single-pass type II membrane protein</topology>
    </subcellularLocation>
</comment>
<dbReference type="PANTHER" id="PTHR46581:SF3">
    <property type="entry name" value="ARABINOSYLTRANSFERASE RRA3"/>
    <property type="match status" value="1"/>
</dbReference>
<dbReference type="InterPro" id="IPR029044">
    <property type="entry name" value="Nucleotide-diphossugar_trans"/>
</dbReference>
<evidence type="ECO:0000313" key="6">
    <source>
        <dbReference type="EMBL" id="EFJ05838.1"/>
    </source>
</evidence>
<dbReference type="Proteomes" id="UP000001514">
    <property type="component" value="Unassembled WGS sequence"/>
</dbReference>
<accession>D8TBY6</accession>
<keyword evidence="2" id="KW-0961">Cell wall biogenesis/degradation</keyword>
<feature type="domain" description="Nucleotide-diphospho-sugar transferase" evidence="5">
    <location>
        <begin position="187"/>
        <end position="406"/>
    </location>
</feature>
<dbReference type="GO" id="GO:0080147">
    <property type="term" value="P:root hair cell development"/>
    <property type="evidence" value="ECO:0007669"/>
    <property type="project" value="InterPro"/>
</dbReference>
<dbReference type="EMBL" id="GL377713">
    <property type="protein sequence ID" value="EFJ05838.1"/>
    <property type="molecule type" value="Genomic_DNA"/>
</dbReference>
<feature type="coiled-coil region" evidence="3">
    <location>
        <begin position="73"/>
        <end position="114"/>
    </location>
</feature>
<sequence>MVLGKKEGSLFRSSSPSSNDRSKLGLAILAGIMVGALWAYLHPHAFMSASEVSGRKIRKRDTPIAPQGGDPLVSELEKKIRMLELQVTTLRGENSEIKSALDLSNQEKKSAQQQLMASRSRVKAGKFGTVAGTTTNPEIIPDKSVNPELAQLLEKIAINREVIVGVSNKNVAPMLQVWFESIKQSGITNYLVVALDDETAKFCKDHDVPAYRKDATIPKSLAGTGDNHAISGTKFHILREFLVLGYSVLLSDVDIVYLQNPFKFLQRDCDIEAMTDGHTNATAYGYNDVFDDPKMGWSRYAHTMRIWVFNSGLFYLRPTVPSIELLDRVATRLAREKAWDQAVINEELFFPSRPGYNGLHASKRVMDRFLFMNSKLLFSDIRGDPSQYANFRPVTIHVNYHPDKYNRMLAIVDYYVKGKKDALAKFPVGSE</sequence>
<comment type="similarity">
    <text evidence="1 2">Belongs to the glycosyltransferase 77 family.</text>
</comment>
<protein>
    <recommendedName>
        <fullName evidence="2">Glycosyltransferase</fullName>
        <ecNumber evidence="2">2.4.2.-</ecNumber>
    </recommendedName>
</protein>
<keyword evidence="2" id="KW-0328">Glycosyltransferase</keyword>
<dbReference type="Pfam" id="PF03407">
    <property type="entry name" value="Nucleotid_trans"/>
    <property type="match status" value="1"/>
</dbReference>
<dbReference type="SUPFAM" id="SSF53448">
    <property type="entry name" value="Nucleotide-diphospho-sugar transferases"/>
    <property type="match status" value="1"/>
</dbReference>
<dbReference type="InterPro" id="IPR044290">
    <property type="entry name" value="RRA1/2/3"/>
</dbReference>
<dbReference type="GO" id="GO:0016757">
    <property type="term" value="F:glycosyltransferase activity"/>
    <property type="evidence" value="ECO:0007669"/>
    <property type="project" value="UniProtKB-KW"/>
</dbReference>
<name>D8TBY6_SELML</name>
<evidence type="ECO:0000256" key="1">
    <source>
        <dbReference type="ARBA" id="ARBA00007033"/>
    </source>
</evidence>
<keyword evidence="2" id="KW-0333">Golgi apparatus</keyword>
<dbReference type="KEGG" id="smo:SELMODRAFT_136459"/>
<organism evidence="7">
    <name type="scientific">Selaginella moellendorffii</name>
    <name type="common">Spikemoss</name>
    <dbReference type="NCBI Taxonomy" id="88036"/>
    <lineage>
        <taxon>Eukaryota</taxon>
        <taxon>Viridiplantae</taxon>
        <taxon>Streptophyta</taxon>
        <taxon>Embryophyta</taxon>
        <taxon>Tracheophyta</taxon>
        <taxon>Lycopodiopsida</taxon>
        <taxon>Selaginellales</taxon>
        <taxon>Selaginellaceae</taxon>
        <taxon>Selaginella</taxon>
    </lineage>
</organism>
<keyword evidence="2" id="KW-0472">Membrane</keyword>
<proteinExistence type="inferred from homology"/>
<keyword evidence="3" id="KW-0175">Coiled coil</keyword>
<dbReference type="OMA" id="KSEAWDQ"/>
<dbReference type="Gramene" id="EFJ05838">
    <property type="protein sequence ID" value="EFJ05838"/>
    <property type="gene ID" value="SELMODRAFT_136459"/>
</dbReference>
<evidence type="ECO:0000259" key="5">
    <source>
        <dbReference type="Pfam" id="PF03407"/>
    </source>
</evidence>
<keyword evidence="2" id="KW-0735">Signal-anchor</keyword>
<evidence type="ECO:0000256" key="4">
    <source>
        <dbReference type="SAM" id="MobiDB-lite"/>
    </source>
</evidence>
<dbReference type="STRING" id="88036.D8TBY6"/>
<keyword evidence="7" id="KW-1185">Reference proteome</keyword>
<dbReference type="FunCoup" id="D8TBY6">
    <property type="interactions" value="1493"/>
</dbReference>
<dbReference type="AlphaFoldDB" id="D8TBY6"/>
<dbReference type="GO" id="GO:0000139">
    <property type="term" value="C:Golgi membrane"/>
    <property type="evidence" value="ECO:0007669"/>
    <property type="project" value="UniProtKB-SubCell"/>
</dbReference>
<dbReference type="Gene3D" id="3.90.550.10">
    <property type="entry name" value="Spore Coat Polysaccharide Biosynthesis Protein SpsA, Chain A"/>
    <property type="match status" value="1"/>
</dbReference>
<keyword evidence="2" id="KW-0812">Transmembrane</keyword>
<evidence type="ECO:0000313" key="7">
    <source>
        <dbReference type="Proteomes" id="UP000001514"/>
    </source>
</evidence>
<evidence type="ECO:0000256" key="2">
    <source>
        <dbReference type="RuleBase" id="RU363055"/>
    </source>
</evidence>
<dbReference type="HOGENOM" id="CLU_037805_0_0_1"/>
<evidence type="ECO:0000256" key="3">
    <source>
        <dbReference type="SAM" id="Coils"/>
    </source>
</evidence>
<dbReference type="GO" id="GO:0071555">
    <property type="term" value="P:cell wall organization"/>
    <property type="evidence" value="ECO:0007669"/>
    <property type="project" value="UniProtKB-KW"/>
</dbReference>
<dbReference type="InterPro" id="IPR005069">
    <property type="entry name" value="Nucl-diP-sugar_transferase"/>
</dbReference>
<feature type="compositionally biased region" description="Low complexity" evidence="4">
    <location>
        <begin position="10"/>
        <end position="19"/>
    </location>
</feature>
<feature type="transmembrane region" description="Helical" evidence="2">
    <location>
        <begin position="21"/>
        <end position="41"/>
    </location>
</feature>
<dbReference type="eggNOG" id="ENOG502QRD4">
    <property type="taxonomic scope" value="Eukaryota"/>
</dbReference>
<feature type="region of interest" description="Disordered" evidence="4">
    <location>
        <begin position="1"/>
        <end position="21"/>
    </location>
</feature>
<gene>
    <name evidence="6" type="primary">RRA1-2</name>
    <name evidence="6" type="ORF">SELMODRAFT_136459</name>
</gene>
<dbReference type="EC" id="2.4.2.-" evidence="2"/>
<keyword evidence="2" id="KW-1133">Transmembrane helix</keyword>
<dbReference type="PANTHER" id="PTHR46581">
    <property type="entry name" value="ARABINOSYLTRANSFERASE RRA3"/>
    <property type="match status" value="1"/>
</dbReference>
<keyword evidence="2 6" id="KW-0808">Transferase</keyword>